<comment type="subunit">
    <text evidence="2">Homodimer.</text>
</comment>
<evidence type="ECO:0000256" key="11">
    <source>
        <dbReference type="RuleBase" id="RU004446"/>
    </source>
</evidence>
<evidence type="ECO:0000256" key="10">
    <source>
        <dbReference type="ARBA" id="ARBA00023554"/>
    </source>
</evidence>
<dbReference type="Proteomes" id="UP000664369">
    <property type="component" value="Unassembled WGS sequence"/>
</dbReference>
<dbReference type="EMBL" id="JAGETZ010000004">
    <property type="protein sequence ID" value="MBO2009811.1"/>
    <property type="molecule type" value="Genomic_DNA"/>
</dbReference>
<dbReference type="InterPro" id="IPR004439">
    <property type="entry name" value="Isocitrate_DH_NADP_dimer_prok"/>
</dbReference>
<accession>A0ABS3QF08</accession>
<keyword evidence="5 11" id="KW-0479">Metal-binding</keyword>
<keyword evidence="4 11" id="KW-0816">Tricarboxylic acid cycle</keyword>
<evidence type="ECO:0000259" key="12">
    <source>
        <dbReference type="SMART" id="SM01329"/>
    </source>
</evidence>
<gene>
    <name evidence="13" type="primary">icd</name>
    <name evidence="13" type="ORF">J4E00_12180</name>
</gene>
<dbReference type="PANTHER" id="PTHR43504">
    <property type="entry name" value="ISOCITRATE DEHYDROGENASE [NADP]"/>
    <property type="match status" value="1"/>
</dbReference>
<keyword evidence="7 11" id="KW-0521">NADP</keyword>
<dbReference type="RefSeq" id="WP_208175422.1">
    <property type="nucleotide sequence ID" value="NZ_JAGETZ010000004.1"/>
</dbReference>
<sequence length="421" mass="46295">MAEQKITIKNGKLTVPDKPTIPFIEGDGTGPDIWRASKLVFDAAVEKAYGGKKQLVWKEVLAGEKAYKATNNWLPNETLDAFRDYLVGIKGPLTTPVGGGIRSLNVALRQELDLYACVRPVRYYDGVPSPVKHPELTDMVIFRENTEDIYAGIEYMNGTPQAQKMLEFLQDEMGVKKIRFPESSSFGIKPVSKEGTERLVRAAIKYALDNKLPSVTIVHKGNIMKFTEGAFKTWGYELAEKEFGAKVFTWAQYDKIVAKQGVEVADALQKQAVEQGKLIVKDSIADAFLQQILLRPAEYSVVATLNLNGDYVSDALAAIVGGIGIAPGANINYLTGHAIFEATHGTAPKYANQDKVNPGSVILSGVMMLEYMGWKEAAALINKGLEAAIASKRVTYDFERQMEGATLLKTSEFGQEIIKNM</sequence>
<evidence type="ECO:0000256" key="8">
    <source>
        <dbReference type="ARBA" id="ARBA00023002"/>
    </source>
</evidence>
<keyword evidence="9 11" id="KW-0464">Manganese</keyword>
<keyword evidence="3 11" id="KW-0329">Glyoxylate bypass</keyword>
<keyword evidence="8" id="KW-0560">Oxidoreductase</keyword>
<dbReference type="InterPro" id="IPR019818">
    <property type="entry name" value="IsoCit/isopropylmalate_DH_CS"/>
</dbReference>
<keyword evidence="14" id="KW-1185">Reference proteome</keyword>
<comment type="similarity">
    <text evidence="1">Belongs to the isocitrate and isopropylmalate dehydrogenases family.</text>
</comment>
<evidence type="ECO:0000313" key="13">
    <source>
        <dbReference type="EMBL" id="MBO2009811.1"/>
    </source>
</evidence>
<comment type="cofactor">
    <cofactor evidence="11">
        <name>Mg(2+)</name>
        <dbReference type="ChEBI" id="CHEBI:18420"/>
    </cofactor>
    <cofactor evidence="11">
        <name>Mn(2+)</name>
        <dbReference type="ChEBI" id="CHEBI:29035"/>
    </cofactor>
</comment>
<dbReference type="NCBIfam" id="TIGR00183">
    <property type="entry name" value="prok_nadp_idh"/>
    <property type="match status" value="1"/>
</dbReference>
<evidence type="ECO:0000313" key="14">
    <source>
        <dbReference type="Proteomes" id="UP000664369"/>
    </source>
</evidence>
<reference evidence="13 14" key="1">
    <citation type="submission" date="2021-03" db="EMBL/GenBank/DDBJ databases">
        <authorList>
            <person name="Kim M.K."/>
        </authorList>
    </citation>
    <scope>NUCLEOTIDE SEQUENCE [LARGE SCALE GENOMIC DNA]</scope>
    <source>
        <strain evidence="13 14">BT442</strain>
    </source>
</reference>
<evidence type="ECO:0000256" key="4">
    <source>
        <dbReference type="ARBA" id="ARBA00022532"/>
    </source>
</evidence>
<proteinExistence type="inferred from homology"/>
<dbReference type="NCBIfam" id="NF005425">
    <property type="entry name" value="PRK07006.1"/>
    <property type="match status" value="1"/>
</dbReference>
<dbReference type="InterPro" id="IPR024084">
    <property type="entry name" value="IsoPropMal-DH-like_dom"/>
</dbReference>
<keyword evidence="6" id="KW-0460">Magnesium</keyword>
<evidence type="ECO:0000256" key="9">
    <source>
        <dbReference type="ARBA" id="ARBA00023211"/>
    </source>
</evidence>
<evidence type="ECO:0000256" key="1">
    <source>
        <dbReference type="ARBA" id="ARBA00007769"/>
    </source>
</evidence>
<dbReference type="Pfam" id="PF00180">
    <property type="entry name" value="Iso_dh"/>
    <property type="match status" value="1"/>
</dbReference>
<protein>
    <recommendedName>
        <fullName evidence="11">Isocitrate dehydrogenase [NADP]</fullName>
        <ecNumber evidence="11">1.1.1.42</ecNumber>
    </recommendedName>
</protein>
<comment type="caution">
    <text evidence="13">The sequence shown here is derived from an EMBL/GenBank/DDBJ whole genome shotgun (WGS) entry which is preliminary data.</text>
</comment>
<dbReference type="PANTHER" id="PTHR43504:SF1">
    <property type="entry name" value="ISOCITRATE DEHYDROGENASE [NADP]"/>
    <property type="match status" value="1"/>
</dbReference>
<evidence type="ECO:0000256" key="2">
    <source>
        <dbReference type="ARBA" id="ARBA00011738"/>
    </source>
</evidence>
<dbReference type="SMART" id="SM01329">
    <property type="entry name" value="Iso_dh"/>
    <property type="match status" value="1"/>
</dbReference>
<name>A0ABS3QF08_9BACT</name>
<dbReference type="SUPFAM" id="SSF53659">
    <property type="entry name" value="Isocitrate/Isopropylmalate dehydrogenase-like"/>
    <property type="match status" value="1"/>
</dbReference>
<evidence type="ECO:0000256" key="3">
    <source>
        <dbReference type="ARBA" id="ARBA00022435"/>
    </source>
</evidence>
<dbReference type="Gene3D" id="3.40.718.10">
    <property type="entry name" value="Isopropylmalate Dehydrogenase"/>
    <property type="match status" value="1"/>
</dbReference>
<dbReference type="PROSITE" id="PS00470">
    <property type="entry name" value="IDH_IMDH"/>
    <property type="match status" value="1"/>
</dbReference>
<feature type="domain" description="Isopropylmalate dehydrogenase-like" evidence="12">
    <location>
        <begin position="20"/>
        <end position="417"/>
    </location>
</feature>
<evidence type="ECO:0000256" key="6">
    <source>
        <dbReference type="ARBA" id="ARBA00022842"/>
    </source>
</evidence>
<dbReference type="EC" id="1.1.1.42" evidence="11"/>
<comment type="catalytic activity">
    <reaction evidence="10">
        <text>D-threo-isocitrate + NADP(+) = 2-oxoglutarate + CO2 + NADPH</text>
        <dbReference type="Rhea" id="RHEA:19629"/>
        <dbReference type="ChEBI" id="CHEBI:15562"/>
        <dbReference type="ChEBI" id="CHEBI:16526"/>
        <dbReference type="ChEBI" id="CHEBI:16810"/>
        <dbReference type="ChEBI" id="CHEBI:57783"/>
        <dbReference type="ChEBI" id="CHEBI:58349"/>
        <dbReference type="EC" id="1.1.1.42"/>
    </reaction>
</comment>
<evidence type="ECO:0000256" key="5">
    <source>
        <dbReference type="ARBA" id="ARBA00022723"/>
    </source>
</evidence>
<organism evidence="13 14">
    <name type="scientific">Hymenobacter negativus</name>
    <dbReference type="NCBI Taxonomy" id="2795026"/>
    <lineage>
        <taxon>Bacteria</taxon>
        <taxon>Pseudomonadati</taxon>
        <taxon>Bacteroidota</taxon>
        <taxon>Cytophagia</taxon>
        <taxon>Cytophagales</taxon>
        <taxon>Hymenobacteraceae</taxon>
        <taxon>Hymenobacter</taxon>
    </lineage>
</organism>
<evidence type="ECO:0000256" key="7">
    <source>
        <dbReference type="ARBA" id="ARBA00022857"/>
    </source>
</evidence>